<dbReference type="SUPFAM" id="SSF53850">
    <property type="entry name" value="Periplasmic binding protein-like II"/>
    <property type="match status" value="1"/>
</dbReference>
<dbReference type="Gene3D" id="3.40.190.290">
    <property type="match status" value="1"/>
</dbReference>
<keyword evidence="7" id="KW-1185">Reference proteome</keyword>
<feature type="domain" description="HTH lysR-type" evidence="5">
    <location>
        <begin position="1"/>
        <end position="57"/>
    </location>
</feature>
<evidence type="ECO:0000313" key="7">
    <source>
        <dbReference type="Proteomes" id="UP000606044"/>
    </source>
</evidence>
<dbReference type="SUPFAM" id="SSF46785">
    <property type="entry name" value="Winged helix' DNA-binding domain"/>
    <property type="match status" value="1"/>
</dbReference>
<dbReference type="FunFam" id="1.10.10.10:FF:000001">
    <property type="entry name" value="LysR family transcriptional regulator"/>
    <property type="match status" value="1"/>
</dbReference>
<evidence type="ECO:0000259" key="5">
    <source>
        <dbReference type="PROSITE" id="PS50931"/>
    </source>
</evidence>
<dbReference type="InterPro" id="IPR036388">
    <property type="entry name" value="WH-like_DNA-bd_sf"/>
</dbReference>
<evidence type="ECO:0000313" key="6">
    <source>
        <dbReference type="EMBL" id="GGF52730.1"/>
    </source>
</evidence>
<reference evidence="6" key="1">
    <citation type="journal article" date="2014" name="Int. J. Syst. Evol. Microbiol.">
        <title>Complete genome sequence of Corynebacterium casei LMG S-19264T (=DSM 44701T), isolated from a smear-ripened cheese.</title>
        <authorList>
            <consortium name="US DOE Joint Genome Institute (JGI-PGF)"/>
            <person name="Walter F."/>
            <person name="Albersmeier A."/>
            <person name="Kalinowski J."/>
            <person name="Ruckert C."/>
        </authorList>
    </citation>
    <scope>NUCLEOTIDE SEQUENCE</scope>
    <source>
        <strain evidence="6">CCM 7897</strain>
    </source>
</reference>
<dbReference type="PROSITE" id="PS50931">
    <property type="entry name" value="HTH_LYSR"/>
    <property type="match status" value="1"/>
</dbReference>
<dbReference type="InterPro" id="IPR000847">
    <property type="entry name" value="LysR_HTH_N"/>
</dbReference>
<name>A0A917BQC6_9HYPH</name>
<dbReference type="AlphaFoldDB" id="A0A917BQC6"/>
<organism evidence="6 7">
    <name type="scientific">Azorhizobium oxalatiphilum</name>
    <dbReference type="NCBI Taxonomy" id="980631"/>
    <lineage>
        <taxon>Bacteria</taxon>
        <taxon>Pseudomonadati</taxon>
        <taxon>Pseudomonadota</taxon>
        <taxon>Alphaproteobacteria</taxon>
        <taxon>Hyphomicrobiales</taxon>
        <taxon>Xanthobacteraceae</taxon>
        <taxon>Azorhizobium</taxon>
    </lineage>
</organism>
<dbReference type="PANTHER" id="PTHR30419">
    <property type="entry name" value="HTH-TYPE TRANSCRIPTIONAL REGULATOR YBHD"/>
    <property type="match status" value="1"/>
</dbReference>
<dbReference type="Pfam" id="PF03466">
    <property type="entry name" value="LysR_substrate"/>
    <property type="match status" value="1"/>
</dbReference>
<accession>A0A917BQC6</accession>
<dbReference type="Proteomes" id="UP000606044">
    <property type="component" value="Unassembled WGS sequence"/>
</dbReference>
<dbReference type="PRINTS" id="PR00039">
    <property type="entry name" value="HTHLYSR"/>
</dbReference>
<keyword evidence="3" id="KW-0238">DNA-binding</keyword>
<dbReference type="Pfam" id="PF00126">
    <property type="entry name" value="HTH_1"/>
    <property type="match status" value="1"/>
</dbReference>
<dbReference type="GO" id="GO:0003700">
    <property type="term" value="F:DNA-binding transcription factor activity"/>
    <property type="evidence" value="ECO:0007669"/>
    <property type="project" value="InterPro"/>
</dbReference>
<keyword evidence="2" id="KW-0805">Transcription regulation</keyword>
<evidence type="ECO:0000256" key="4">
    <source>
        <dbReference type="ARBA" id="ARBA00023163"/>
    </source>
</evidence>
<gene>
    <name evidence="6" type="ORF">GCM10007301_10280</name>
</gene>
<proteinExistence type="inferred from homology"/>
<reference evidence="6" key="2">
    <citation type="submission" date="2020-09" db="EMBL/GenBank/DDBJ databases">
        <authorList>
            <person name="Sun Q."/>
            <person name="Sedlacek I."/>
        </authorList>
    </citation>
    <scope>NUCLEOTIDE SEQUENCE</scope>
    <source>
        <strain evidence="6">CCM 7897</strain>
    </source>
</reference>
<dbReference type="GO" id="GO:0003677">
    <property type="term" value="F:DNA binding"/>
    <property type="evidence" value="ECO:0007669"/>
    <property type="project" value="UniProtKB-KW"/>
</dbReference>
<dbReference type="EMBL" id="BMCT01000001">
    <property type="protein sequence ID" value="GGF52730.1"/>
    <property type="molecule type" value="Genomic_DNA"/>
</dbReference>
<evidence type="ECO:0000256" key="2">
    <source>
        <dbReference type="ARBA" id="ARBA00023015"/>
    </source>
</evidence>
<dbReference type="CDD" id="cd05466">
    <property type="entry name" value="PBP2_LTTR_substrate"/>
    <property type="match status" value="1"/>
</dbReference>
<protein>
    <submittedName>
        <fullName evidence="6">LysR family transcriptional regulator</fullName>
    </submittedName>
</protein>
<comment type="similarity">
    <text evidence="1">Belongs to the LysR transcriptional regulatory family.</text>
</comment>
<comment type="caution">
    <text evidence="6">The sequence shown here is derived from an EMBL/GenBank/DDBJ whole genome shotgun (WGS) entry which is preliminary data.</text>
</comment>
<sequence>MIDKLEYLIALARERHFGRAGEACGVTQPTLSAGIKQLEDTLGVLLVQRGSRFMGFTPEGERTLEWARRIVADSRAMRQDIDALKRGLSGPLRIAAIPTALPMVAALTTPFRARHPDVRFTVISSTSIEILNHLENLEIDAGLTYLDNEPLGRVNTVPLYRERYRLVTAPSAKYGDRDKVTWAEIAELPLCLLTPDMQNRRIVDGLLARSGAAQKPTLESNSMIVLFTHVRTGQWSSVMPAMLADSLGLTSQLRSIPIVEPEITHSIGLVVPHREPTTPLTAALVAEARRIAPRLDQDLGAGRDPALATLQP</sequence>
<dbReference type="InterPro" id="IPR050950">
    <property type="entry name" value="HTH-type_LysR_regulators"/>
</dbReference>
<dbReference type="Gene3D" id="1.10.10.10">
    <property type="entry name" value="Winged helix-like DNA-binding domain superfamily/Winged helix DNA-binding domain"/>
    <property type="match status" value="1"/>
</dbReference>
<dbReference type="GO" id="GO:0005829">
    <property type="term" value="C:cytosol"/>
    <property type="evidence" value="ECO:0007669"/>
    <property type="project" value="TreeGrafter"/>
</dbReference>
<evidence type="ECO:0000256" key="1">
    <source>
        <dbReference type="ARBA" id="ARBA00009437"/>
    </source>
</evidence>
<dbReference type="RefSeq" id="WP_188575990.1">
    <property type="nucleotide sequence ID" value="NZ_BMCT01000001.1"/>
</dbReference>
<dbReference type="PANTHER" id="PTHR30419:SF31">
    <property type="entry name" value="BLR3139 PROTEIN"/>
    <property type="match status" value="1"/>
</dbReference>
<keyword evidence="4" id="KW-0804">Transcription</keyword>
<dbReference type="InterPro" id="IPR005119">
    <property type="entry name" value="LysR_subst-bd"/>
</dbReference>
<evidence type="ECO:0000256" key="3">
    <source>
        <dbReference type="ARBA" id="ARBA00023125"/>
    </source>
</evidence>
<dbReference type="InterPro" id="IPR036390">
    <property type="entry name" value="WH_DNA-bd_sf"/>
</dbReference>